<evidence type="ECO:0000256" key="3">
    <source>
        <dbReference type="ARBA" id="ARBA00022840"/>
    </source>
</evidence>
<dbReference type="WBParaSite" id="ACRNAN_scaffold17720.g6754.t1">
    <property type="protein sequence ID" value="ACRNAN_scaffold17720.g6754.t1"/>
    <property type="gene ID" value="ACRNAN_scaffold17720.g6754"/>
</dbReference>
<dbReference type="PROSITE" id="PS00039">
    <property type="entry name" value="DEAD_ATP_HELICASE"/>
    <property type="match status" value="1"/>
</dbReference>
<dbReference type="AlphaFoldDB" id="A0A914D3U8"/>
<comment type="function">
    <text evidence="4">RNA helicase.</text>
</comment>
<evidence type="ECO:0000313" key="6">
    <source>
        <dbReference type="Proteomes" id="UP000887540"/>
    </source>
</evidence>
<dbReference type="PANTHER" id="PTHR24031">
    <property type="entry name" value="RNA HELICASE"/>
    <property type="match status" value="1"/>
</dbReference>
<dbReference type="Pfam" id="PF00270">
    <property type="entry name" value="DEAD"/>
    <property type="match status" value="1"/>
</dbReference>
<keyword evidence="2 4" id="KW-0378">Hydrolase</keyword>
<keyword evidence="1 4" id="KW-0547">Nucleotide-binding</keyword>
<keyword evidence="3 4" id="KW-0067">ATP-binding</keyword>
<dbReference type="SUPFAM" id="SSF52540">
    <property type="entry name" value="P-loop containing nucleoside triphosphate hydrolases"/>
    <property type="match status" value="1"/>
</dbReference>
<keyword evidence="4" id="KW-0694">RNA-binding</keyword>
<proteinExistence type="inferred from homology"/>
<keyword evidence="4" id="KW-0347">Helicase</keyword>
<dbReference type="Proteomes" id="UP000887540">
    <property type="component" value="Unplaced"/>
</dbReference>
<organism evidence="6 7">
    <name type="scientific">Acrobeloides nanus</name>
    <dbReference type="NCBI Taxonomy" id="290746"/>
    <lineage>
        <taxon>Eukaryota</taxon>
        <taxon>Metazoa</taxon>
        <taxon>Ecdysozoa</taxon>
        <taxon>Nematoda</taxon>
        <taxon>Chromadorea</taxon>
        <taxon>Rhabditida</taxon>
        <taxon>Tylenchina</taxon>
        <taxon>Cephalobomorpha</taxon>
        <taxon>Cephaloboidea</taxon>
        <taxon>Cephalobidae</taxon>
        <taxon>Acrobeloides</taxon>
    </lineage>
</organism>
<feature type="domain" description="Helicase ATP-binding" evidence="5">
    <location>
        <begin position="9"/>
        <end position="159"/>
    </location>
</feature>
<dbReference type="SMART" id="SM00487">
    <property type="entry name" value="DEXDc"/>
    <property type="match status" value="1"/>
</dbReference>
<dbReference type="GO" id="GO:0016787">
    <property type="term" value="F:hydrolase activity"/>
    <property type="evidence" value="ECO:0007669"/>
    <property type="project" value="UniProtKB-KW"/>
</dbReference>
<name>A0A914D3U8_9BILA</name>
<dbReference type="GO" id="GO:0005524">
    <property type="term" value="F:ATP binding"/>
    <property type="evidence" value="ECO:0007669"/>
    <property type="project" value="UniProtKB-UniRule"/>
</dbReference>
<evidence type="ECO:0000313" key="7">
    <source>
        <dbReference type="WBParaSite" id="ACRNAN_scaffold17720.g6754.t1"/>
    </source>
</evidence>
<evidence type="ECO:0000256" key="1">
    <source>
        <dbReference type="ARBA" id="ARBA00022741"/>
    </source>
</evidence>
<keyword evidence="6" id="KW-1185">Reference proteome</keyword>
<dbReference type="InterPro" id="IPR011545">
    <property type="entry name" value="DEAD/DEAH_box_helicase_dom"/>
</dbReference>
<dbReference type="InterPro" id="IPR000629">
    <property type="entry name" value="RNA-helicase_DEAD-box_CS"/>
</dbReference>
<reference evidence="7" key="1">
    <citation type="submission" date="2022-11" db="UniProtKB">
        <authorList>
            <consortium name="WormBaseParasite"/>
        </authorList>
    </citation>
    <scope>IDENTIFICATION</scope>
</reference>
<dbReference type="EC" id="3.6.4.13" evidence="4"/>
<dbReference type="GO" id="GO:0003724">
    <property type="term" value="F:RNA helicase activity"/>
    <property type="evidence" value="ECO:0007669"/>
    <property type="project" value="UniProtKB-EC"/>
</dbReference>
<accession>A0A914D3U8</accession>
<comment type="catalytic activity">
    <reaction evidence="4">
        <text>ATP + H2O = ADP + phosphate + H(+)</text>
        <dbReference type="Rhea" id="RHEA:13065"/>
        <dbReference type="ChEBI" id="CHEBI:15377"/>
        <dbReference type="ChEBI" id="CHEBI:15378"/>
        <dbReference type="ChEBI" id="CHEBI:30616"/>
        <dbReference type="ChEBI" id="CHEBI:43474"/>
        <dbReference type="ChEBI" id="CHEBI:456216"/>
        <dbReference type="EC" id="3.6.4.13"/>
    </reaction>
</comment>
<protein>
    <recommendedName>
        <fullName evidence="4">ATP-dependent RNA helicase</fullName>
        <ecNumber evidence="4">3.6.4.13</ecNumber>
    </recommendedName>
</protein>
<dbReference type="Gene3D" id="3.40.50.300">
    <property type="entry name" value="P-loop containing nucleotide triphosphate hydrolases"/>
    <property type="match status" value="1"/>
</dbReference>
<dbReference type="InterPro" id="IPR014001">
    <property type="entry name" value="Helicase_ATP-bd"/>
</dbReference>
<dbReference type="GO" id="GO:0003723">
    <property type="term" value="F:RNA binding"/>
    <property type="evidence" value="ECO:0007669"/>
    <property type="project" value="UniProtKB-UniRule"/>
</dbReference>
<sequence>MPIQKAVLRLFMDKPNDIVAHAQTGSGKSAAYLLPLIHQIHKIKSQYREGINRDSPYALVLLPTKELAIQIYNDAVAFSMGTLTRPVLCYGGYDYQSNREDIHKGCDMIFCTVGRLMGLIKDGTINIGKVIYFILDEADKLINTTEDFLVHVKYLKENM</sequence>
<evidence type="ECO:0000259" key="5">
    <source>
        <dbReference type="PROSITE" id="PS51192"/>
    </source>
</evidence>
<dbReference type="InterPro" id="IPR027417">
    <property type="entry name" value="P-loop_NTPase"/>
</dbReference>
<dbReference type="PROSITE" id="PS51192">
    <property type="entry name" value="HELICASE_ATP_BIND_1"/>
    <property type="match status" value="1"/>
</dbReference>
<evidence type="ECO:0000256" key="2">
    <source>
        <dbReference type="ARBA" id="ARBA00022801"/>
    </source>
</evidence>
<comment type="similarity">
    <text evidence="4">Belongs to the DEAD box helicase family.</text>
</comment>
<evidence type="ECO:0000256" key="4">
    <source>
        <dbReference type="RuleBase" id="RU365068"/>
    </source>
</evidence>
<comment type="domain">
    <text evidence="4">The Q motif is unique to and characteristic of the DEAD box family of RNA helicases and controls ATP binding and hydrolysis.</text>
</comment>